<evidence type="ECO:0000313" key="2">
    <source>
        <dbReference type="EMBL" id="OSQ53137.1"/>
    </source>
</evidence>
<organism evidence="2 3">
    <name type="scientific">Marivita geojedonensis</name>
    <dbReference type="NCBI Taxonomy" id="1123756"/>
    <lineage>
        <taxon>Bacteria</taxon>
        <taxon>Pseudomonadati</taxon>
        <taxon>Pseudomonadota</taxon>
        <taxon>Alphaproteobacteria</taxon>
        <taxon>Rhodobacterales</taxon>
        <taxon>Roseobacteraceae</taxon>
        <taxon>Marivita</taxon>
    </lineage>
</organism>
<protein>
    <submittedName>
        <fullName evidence="2">Uncharacterized protein</fullName>
    </submittedName>
</protein>
<reference evidence="2 3" key="1">
    <citation type="submission" date="2014-03" db="EMBL/GenBank/DDBJ databases">
        <title>The draft genome sequence of Marivita geojedonensis KCTC 23882.</title>
        <authorList>
            <person name="Lai Q."/>
            <person name="Shao Z."/>
        </authorList>
    </citation>
    <scope>NUCLEOTIDE SEQUENCE [LARGE SCALE GENOMIC DNA]</scope>
    <source>
        <strain evidence="2 3">DPG-138</strain>
    </source>
</reference>
<keyword evidence="3" id="KW-1185">Reference proteome</keyword>
<keyword evidence="1" id="KW-1133">Transmembrane helix</keyword>
<evidence type="ECO:0000256" key="1">
    <source>
        <dbReference type="SAM" id="Phobius"/>
    </source>
</evidence>
<keyword evidence="1" id="KW-0812">Transmembrane</keyword>
<dbReference type="STRING" id="1123756.MGEO_00810"/>
<keyword evidence="1" id="KW-0472">Membrane</keyword>
<feature type="transmembrane region" description="Helical" evidence="1">
    <location>
        <begin position="35"/>
        <end position="58"/>
    </location>
</feature>
<dbReference type="EMBL" id="JFKC01000001">
    <property type="protein sequence ID" value="OSQ53137.1"/>
    <property type="molecule type" value="Genomic_DNA"/>
</dbReference>
<feature type="transmembrane region" description="Helical" evidence="1">
    <location>
        <begin position="9"/>
        <end position="29"/>
    </location>
</feature>
<dbReference type="OrthoDB" id="7689749at2"/>
<evidence type="ECO:0000313" key="3">
    <source>
        <dbReference type="Proteomes" id="UP000193926"/>
    </source>
</evidence>
<name>A0A1X4NQE5_9RHOB</name>
<gene>
    <name evidence="2" type="ORF">MGEO_00810</name>
</gene>
<comment type="caution">
    <text evidence="2">The sequence shown here is derived from an EMBL/GenBank/DDBJ whole genome shotgun (WGS) entry which is preliminary data.</text>
</comment>
<dbReference type="Proteomes" id="UP000193926">
    <property type="component" value="Unassembled WGS sequence"/>
</dbReference>
<sequence length="65" mass="6796">MTGPTRNELLFRLIFSLGGLALLAVAVMVRGISNSAALVEVVGIAGVFFGGTAIWAAVKLARHRD</sequence>
<dbReference type="AlphaFoldDB" id="A0A1X4NQE5"/>
<dbReference type="RefSeq" id="WP_085634793.1">
    <property type="nucleotide sequence ID" value="NZ_JFKC01000001.1"/>
</dbReference>
<accession>A0A1X4NQE5</accession>
<proteinExistence type="predicted"/>